<evidence type="ECO:0000256" key="19">
    <source>
        <dbReference type="ARBA" id="ARBA00025833"/>
    </source>
</evidence>
<dbReference type="PANTHER" id="PTHR12053">
    <property type="entry name" value="PROTEASE FAMILY M28 PLASMA GLUTAMATE CARBOXYPEPTIDASE-RELATED"/>
    <property type="match status" value="1"/>
</dbReference>
<keyword evidence="6" id="KW-0964">Secreted</keyword>
<evidence type="ECO:0000256" key="7">
    <source>
        <dbReference type="ARBA" id="ARBA00022645"/>
    </source>
</evidence>
<evidence type="ECO:0000256" key="20">
    <source>
        <dbReference type="ARBA" id="ARBA00033328"/>
    </source>
</evidence>
<dbReference type="GO" id="GO:0070573">
    <property type="term" value="F:metallodipeptidase activity"/>
    <property type="evidence" value="ECO:0007669"/>
    <property type="project" value="InterPro"/>
</dbReference>
<keyword evidence="10" id="KW-0732">Signal</keyword>
<evidence type="ECO:0000256" key="4">
    <source>
        <dbReference type="ARBA" id="ARBA00004613"/>
    </source>
</evidence>
<dbReference type="SUPFAM" id="SSF52025">
    <property type="entry name" value="PA domain"/>
    <property type="match status" value="1"/>
</dbReference>
<keyword evidence="18" id="KW-0458">Lysosome</keyword>
<evidence type="ECO:0000259" key="23">
    <source>
        <dbReference type="Pfam" id="PF04389"/>
    </source>
</evidence>
<evidence type="ECO:0000256" key="16">
    <source>
        <dbReference type="ARBA" id="ARBA00023145"/>
    </source>
</evidence>
<protein>
    <recommendedName>
        <fullName evidence="5">Carboxypeptidase Q</fullName>
    </recommendedName>
    <alternativeName>
        <fullName evidence="20">Plasma glutamate carboxypeptidase</fullName>
    </alternativeName>
</protein>
<dbReference type="PANTHER" id="PTHR12053:SF3">
    <property type="entry name" value="CARBOXYPEPTIDASE Q"/>
    <property type="match status" value="1"/>
</dbReference>
<dbReference type="GO" id="GO:0005576">
    <property type="term" value="C:extracellular region"/>
    <property type="evidence" value="ECO:0007669"/>
    <property type="project" value="UniProtKB-SubCell"/>
</dbReference>
<reference evidence="25" key="1">
    <citation type="submission" date="2017-05" db="EMBL/GenBank/DDBJ databases">
        <title>Complete and WGS of Bordetella genogroups.</title>
        <authorList>
            <person name="Spilker T."/>
            <person name="Lipuma J."/>
        </authorList>
    </citation>
    <scope>NUCLEOTIDE SEQUENCE [LARGE SCALE GENOMIC DNA]</scope>
    <source>
        <strain evidence="25">AU16122</strain>
    </source>
</reference>
<evidence type="ECO:0000256" key="18">
    <source>
        <dbReference type="ARBA" id="ARBA00023228"/>
    </source>
</evidence>
<evidence type="ECO:0000256" key="3">
    <source>
        <dbReference type="ARBA" id="ARBA00004555"/>
    </source>
</evidence>
<feature type="domain" description="PA" evidence="22">
    <location>
        <begin position="148"/>
        <end position="231"/>
    </location>
</feature>
<keyword evidence="13" id="KW-0862">Zinc</keyword>
<sequence>MRIQGVAEPALPVRQRRPLEGAREAGRGWASPRGPAAKKETLMEDWLLTAGADAALMDDFNAICAFGGRLSGSGQDTAAIAWALARMRKTGGTVRKAQVPYDGWRAGSAELQLLGPEPRALACRALLRSAPTPAGGLVGEVLDLGQGRVEDFERAGDAVRGKIVLVRHEYPFSPTHLHRRRKYDQAVARGAAGFLIANPLPGRGVLSGSSGRPRGAAGIPAAYIDFEGSQALAAAAAAGRCEVRLLLTGEEQENALADLAILDIPGGSDARVVISAHMDGHDLGTSALDNATGVAVALAAARALAPRVSARTHGLRVCLFTAEEWALAGSARYLDDMDPAERATLKLNINLDTVAGDSALTAMISEYPALAPFVAAAAADADTSVGTYLPFMSNSDHANFARHGIPALRLTAGFDRPESNVNNILAAGDVAGVVDEADLRNALRVTCAMAWRGLTLPRAELDALAVGGKWGRAA</sequence>
<evidence type="ECO:0000256" key="5">
    <source>
        <dbReference type="ARBA" id="ARBA00014116"/>
    </source>
</evidence>
<comment type="subcellular location">
    <subcellularLocation>
        <location evidence="1">Endoplasmic reticulum</location>
    </subcellularLocation>
    <subcellularLocation>
        <location evidence="3">Golgi apparatus</location>
    </subcellularLocation>
    <subcellularLocation>
        <location evidence="2">Lysosome</location>
    </subcellularLocation>
    <subcellularLocation>
        <location evidence="4">Secreted</location>
    </subcellularLocation>
</comment>
<dbReference type="Proteomes" id="UP000216020">
    <property type="component" value="Unassembled WGS sequence"/>
</dbReference>
<feature type="domain" description="Peptidase M28" evidence="23">
    <location>
        <begin position="261"/>
        <end position="412"/>
    </location>
</feature>
<evidence type="ECO:0000256" key="6">
    <source>
        <dbReference type="ARBA" id="ARBA00022525"/>
    </source>
</evidence>
<dbReference type="SUPFAM" id="SSF53187">
    <property type="entry name" value="Zn-dependent exopeptidases"/>
    <property type="match status" value="1"/>
</dbReference>
<keyword evidence="25" id="KW-1185">Reference proteome</keyword>
<evidence type="ECO:0000256" key="2">
    <source>
        <dbReference type="ARBA" id="ARBA00004371"/>
    </source>
</evidence>
<dbReference type="Gene3D" id="3.50.30.30">
    <property type="match status" value="1"/>
</dbReference>
<dbReference type="Gene3D" id="3.40.630.10">
    <property type="entry name" value="Zn peptidases"/>
    <property type="match status" value="1"/>
</dbReference>
<dbReference type="OrthoDB" id="9778250at2"/>
<keyword evidence="15" id="KW-0482">Metalloprotease</keyword>
<organism evidence="24 25">
    <name type="scientific">Bordetella genomosp. 10</name>
    <dbReference type="NCBI Taxonomy" id="1416804"/>
    <lineage>
        <taxon>Bacteria</taxon>
        <taxon>Pseudomonadati</taxon>
        <taxon>Pseudomonadota</taxon>
        <taxon>Betaproteobacteria</taxon>
        <taxon>Burkholderiales</taxon>
        <taxon>Alcaligenaceae</taxon>
        <taxon>Bordetella</taxon>
    </lineage>
</organism>
<evidence type="ECO:0000256" key="1">
    <source>
        <dbReference type="ARBA" id="ARBA00004240"/>
    </source>
</evidence>
<dbReference type="InterPro" id="IPR046450">
    <property type="entry name" value="PA_dom_sf"/>
</dbReference>
<evidence type="ECO:0000256" key="12">
    <source>
        <dbReference type="ARBA" id="ARBA00022824"/>
    </source>
</evidence>
<evidence type="ECO:0000313" key="25">
    <source>
        <dbReference type="Proteomes" id="UP000216020"/>
    </source>
</evidence>
<keyword evidence="14" id="KW-0333">Golgi apparatus</keyword>
<dbReference type="GO" id="GO:0006508">
    <property type="term" value="P:proteolysis"/>
    <property type="evidence" value="ECO:0007669"/>
    <property type="project" value="UniProtKB-KW"/>
</dbReference>
<evidence type="ECO:0000256" key="15">
    <source>
        <dbReference type="ARBA" id="ARBA00023049"/>
    </source>
</evidence>
<feature type="compositionally biased region" description="Basic and acidic residues" evidence="21">
    <location>
        <begin position="17"/>
        <end position="26"/>
    </location>
</feature>
<comment type="subunit">
    <text evidence="19">Homodimer. The monomeric form is inactive while the homodimer is active.</text>
</comment>
<gene>
    <name evidence="24" type="ORF">CAL29_01190</name>
</gene>
<keyword evidence="8" id="KW-0645">Protease</keyword>
<comment type="caution">
    <text evidence="24">The sequence shown here is derived from an EMBL/GenBank/DDBJ whole genome shotgun (WGS) entry which is preliminary data.</text>
</comment>
<name>A0A261SK03_9BORD</name>
<keyword evidence="9" id="KW-0479">Metal-binding</keyword>
<accession>A0A261SK03</accession>
<dbReference type="InterPro" id="IPR007484">
    <property type="entry name" value="Peptidase_M28"/>
</dbReference>
<dbReference type="Pfam" id="PF02225">
    <property type="entry name" value="PA"/>
    <property type="match status" value="1"/>
</dbReference>
<keyword evidence="11" id="KW-0378">Hydrolase</keyword>
<evidence type="ECO:0000256" key="14">
    <source>
        <dbReference type="ARBA" id="ARBA00023034"/>
    </source>
</evidence>
<feature type="region of interest" description="Disordered" evidence="21">
    <location>
        <begin position="1"/>
        <end position="35"/>
    </location>
</feature>
<dbReference type="GO" id="GO:0005764">
    <property type="term" value="C:lysosome"/>
    <property type="evidence" value="ECO:0007669"/>
    <property type="project" value="UniProtKB-SubCell"/>
</dbReference>
<keyword evidence="16" id="KW-0865">Zymogen</keyword>
<dbReference type="EMBL" id="NEVM01000001">
    <property type="protein sequence ID" value="OZI37080.1"/>
    <property type="molecule type" value="Genomic_DNA"/>
</dbReference>
<evidence type="ECO:0000256" key="17">
    <source>
        <dbReference type="ARBA" id="ARBA00023180"/>
    </source>
</evidence>
<dbReference type="GO" id="GO:0046872">
    <property type="term" value="F:metal ion binding"/>
    <property type="evidence" value="ECO:0007669"/>
    <property type="project" value="UniProtKB-KW"/>
</dbReference>
<dbReference type="AlphaFoldDB" id="A0A261SK03"/>
<dbReference type="Pfam" id="PF04389">
    <property type="entry name" value="Peptidase_M28"/>
    <property type="match status" value="1"/>
</dbReference>
<keyword evidence="12" id="KW-0256">Endoplasmic reticulum</keyword>
<dbReference type="InterPro" id="IPR039866">
    <property type="entry name" value="CPQ"/>
</dbReference>
<evidence type="ECO:0000313" key="24">
    <source>
        <dbReference type="EMBL" id="OZI37080.1"/>
    </source>
</evidence>
<evidence type="ECO:0000256" key="11">
    <source>
        <dbReference type="ARBA" id="ARBA00022801"/>
    </source>
</evidence>
<evidence type="ECO:0000256" key="13">
    <source>
        <dbReference type="ARBA" id="ARBA00022833"/>
    </source>
</evidence>
<dbReference type="GO" id="GO:0004180">
    <property type="term" value="F:carboxypeptidase activity"/>
    <property type="evidence" value="ECO:0007669"/>
    <property type="project" value="UniProtKB-KW"/>
</dbReference>
<evidence type="ECO:0000256" key="10">
    <source>
        <dbReference type="ARBA" id="ARBA00022729"/>
    </source>
</evidence>
<keyword evidence="17" id="KW-0325">Glycoprotein</keyword>
<evidence type="ECO:0000256" key="21">
    <source>
        <dbReference type="SAM" id="MobiDB-lite"/>
    </source>
</evidence>
<evidence type="ECO:0000259" key="22">
    <source>
        <dbReference type="Pfam" id="PF02225"/>
    </source>
</evidence>
<evidence type="ECO:0000256" key="9">
    <source>
        <dbReference type="ARBA" id="ARBA00022723"/>
    </source>
</evidence>
<proteinExistence type="predicted"/>
<evidence type="ECO:0000256" key="8">
    <source>
        <dbReference type="ARBA" id="ARBA00022670"/>
    </source>
</evidence>
<dbReference type="InterPro" id="IPR003137">
    <property type="entry name" value="PA_domain"/>
</dbReference>
<keyword evidence="7" id="KW-0121">Carboxypeptidase</keyword>